<name>D7BL64_ARCHD</name>
<accession>D7BL64</accession>
<dbReference type="Proteomes" id="UP000000376">
    <property type="component" value="Chromosome"/>
</dbReference>
<reference evidence="1 2" key="1">
    <citation type="journal article" date="2010" name="Stand. Genomic Sci.">
        <title>Complete genome sequence of Arcanobacterium haemolyticum type strain (11018).</title>
        <authorList>
            <person name="Yasawong M."/>
            <person name="Teshima H."/>
            <person name="Lapidus A."/>
            <person name="Nolan M."/>
            <person name="Lucas S."/>
            <person name="Glavina Del Rio T."/>
            <person name="Tice H."/>
            <person name="Cheng J."/>
            <person name="Bruce D."/>
            <person name="Detter C."/>
            <person name="Tapia R."/>
            <person name="Han C."/>
            <person name="Goodwin L."/>
            <person name="Pitluck S."/>
            <person name="Liolios K."/>
            <person name="Ivanova N."/>
            <person name="Mavromatis K."/>
            <person name="Mikhailova N."/>
            <person name="Pati A."/>
            <person name="Chen A."/>
            <person name="Palaniappan K."/>
            <person name="Land M."/>
            <person name="Hauser L."/>
            <person name="Chang Y."/>
            <person name="Jeffries C."/>
            <person name="Rohde M."/>
            <person name="Sikorski J."/>
            <person name="Pukall R."/>
            <person name="Goker M."/>
            <person name="Woyke T."/>
            <person name="Bristow J."/>
            <person name="Eisen J."/>
            <person name="Markowitz V."/>
            <person name="Hugenholtz P."/>
            <person name="Kyrpides N."/>
            <person name="Klenk H."/>
        </authorList>
    </citation>
    <scope>NUCLEOTIDE SEQUENCE [LARGE SCALE GENOMIC DNA]</scope>
    <source>
        <strain evidence="2">ATCC 9345 / DSM 20595 / CCUG 17215 / LMG 16163 / NBRC 15585 / NCTC 8452 / 11018</strain>
    </source>
</reference>
<proteinExistence type="predicted"/>
<dbReference type="HOGENOM" id="CLU_2931060_0_0_11"/>
<dbReference type="EMBL" id="CP002045">
    <property type="protein sequence ID" value="ADH93394.1"/>
    <property type="molecule type" value="Genomic_DNA"/>
</dbReference>
<organism evidence="1 2">
    <name type="scientific">Arcanobacterium haemolyticum (strain ATCC 9345 / DSM 20595 / CCM 5947 / CCUG 17215 / LMG 16163 / NBRC 15585 / NCTC 8452 / 11018)</name>
    <dbReference type="NCBI Taxonomy" id="644284"/>
    <lineage>
        <taxon>Bacteria</taxon>
        <taxon>Bacillati</taxon>
        <taxon>Actinomycetota</taxon>
        <taxon>Actinomycetes</taxon>
        <taxon>Actinomycetales</taxon>
        <taxon>Actinomycetaceae</taxon>
        <taxon>Arcanobacterium</taxon>
    </lineage>
</organism>
<protein>
    <submittedName>
        <fullName evidence="1">Uncharacterized protein</fullName>
    </submittedName>
</protein>
<keyword evidence="2" id="KW-1185">Reference proteome</keyword>
<gene>
    <name evidence="1" type="ordered locus">Arch_1712</name>
</gene>
<sequence length="60" mass="6410">MREAYKTSVKVKIADGLIVNSASIYALIDYDPLLFGPAWLGVGAARIAEEENPIGSASRT</sequence>
<dbReference type="RefSeq" id="WP_013170880.1">
    <property type="nucleotide sequence ID" value="NC_014218.1"/>
</dbReference>
<dbReference type="AlphaFoldDB" id="D7BL64"/>
<evidence type="ECO:0000313" key="1">
    <source>
        <dbReference type="EMBL" id="ADH93394.1"/>
    </source>
</evidence>
<evidence type="ECO:0000313" key="2">
    <source>
        <dbReference type="Proteomes" id="UP000000376"/>
    </source>
</evidence>
<dbReference type="KEGG" id="ahe:Arch_1712"/>